<evidence type="ECO:0000313" key="9">
    <source>
        <dbReference type="Proteomes" id="UP001408594"/>
    </source>
</evidence>
<dbReference type="EMBL" id="BAABRT010000010">
    <property type="protein sequence ID" value="GAA5524964.1"/>
    <property type="molecule type" value="Genomic_DNA"/>
</dbReference>
<feature type="transmembrane region" description="Helical" evidence="7">
    <location>
        <begin position="44"/>
        <end position="62"/>
    </location>
</feature>
<reference evidence="8 9" key="1">
    <citation type="submission" date="2024-02" db="EMBL/GenBank/DDBJ databases">
        <title>Microbulbifer aestuariivivens NBRC 112533.</title>
        <authorList>
            <person name="Ichikawa N."/>
            <person name="Katano-Makiyama Y."/>
            <person name="Hidaka K."/>
        </authorList>
    </citation>
    <scope>NUCLEOTIDE SEQUENCE [LARGE SCALE GENOMIC DNA]</scope>
    <source>
        <strain evidence="8 9">NBRC 112533</strain>
    </source>
</reference>
<keyword evidence="9" id="KW-1185">Reference proteome</keyword>
<evidence type="ECO:0000256" key="7">
    <source>
        <dbReference type="RuleBase" id="RU362048"/>
    </source>
</evidence>
<evidence type="ECO:0000256" key="1">
    <source>
        <dbReference type="ARBA" id="ARBA00004651"/>
    </source>
</evidence>
<feature type="transmembrane region" description="Helical" evidence="7">
    <location>
        <begin position="74"/>
        <end position="93"/>
    </location>
</feature>
<keyword evidence="5 7" id="KW-1133">Transmembrane helix</keyword>
<comment type="subcellular location">
    <subcellularLocation>
        <location evidence="1 7">Cell membrane</location>
        <topology evidence="1 7">Multi-pass membrane protein</topology>
    </subcellularLocation>
</comment>
<dbReference type="PANTHER" id="PTHR33508:SF1">
    <property type="entry name" value="UPF0056 MEMBRANE PROTEIN YHCE"/>
    <property type="match status" value="1"/>
</dbReference>
<evidence type="ECO:0000256" key="2">
    <source>
        <dbReference type="ARBA" id="ARBA00009784"/>
    </source>
</evidence>
<name>A0ABP9WPK4_9GAMM</name>
<proteinExistence type="inferred from homology"/>
<dbReference type="Pfam" id="PF01914">
    <property type="entry name" value="MarC"/>
    <property type="match status" value="1"/>
</dbReference>
<gene>
    <name evidence="8" type="ORF">Maes01_01524</name>
</gene>
<feature type="transmembrane region" description="Helical" evidence="7">
    <location>
        <begin position="174"/>
        <end position="194"/>
    </location>
</feature>
<comment type="similarity">
    <text evidence="2 7">Belongs to the UPF0056 (MarC) family.</text>
</comment>
<dbReference type="InterPro" id="IPR002771">
    <property type="entry name" value="Multi_antbiot-R_MarC"/>
</dbReference>
<protein>
    <recommendedName>
        <fullName evidence="7">UPF0056 membrane protein</fullName>
    </recommendedName>
</protein>
<organism evidence="8 9">
    <name type="scientific">Microbulbifer aestuariivivens</name>
    <dbReference type="NCBI Taxonomy" id="1908308"/>
    <lineage>
        <taxon>Bacteria</taxon>
        <taxon>Pseudomonadati</taxon>
        <taxon>Pseudomonadota</taxon>
        <taxon>Gammaproteobacteria</taxon>
        <taxon>Cellvibrionales</taxon>
        <taxon>Microbulbiferaceae</taxon>
        <taxon>Microbulbifer</taxon>
    </lineage>
</organism>
<dbReference type="PANTHER" id="PTHR33508">
    <property type="entry name" value="UPF0056 MEMBRANE PROTEIN YHCE"/>
    <property type="match status" value="1"/>
</dbReference>
<comment type="caution">
    <text evidence="8">The sequence shown here is derived from an EMBL/GenBank/DDBJ whole genome shotgun (WGS) entry which is preliminary data.</text>
</comment>
<keyword evidence="6 7" id="KW-0472">Membrane</keyword>
<evidence type="ECO:0000256" key="6">
    <source>
        <dbReference type="ARBA" id="ARBA00023136"/>
    </source>
</evidence>
<feature type="transmembrane region" description="Helical" evidence="7">
    <location>
        <begin position="12"/>
        <end position="32"/>
    </location>
</feature>
<evidence type="ECO:0000256" key="3">
    <source>
        <dbReference type="ARBA" id="ARBA00022475"/>
    </source>
</evidence>
<dbReference type="RefSeq" id="WP_345550263.1">
    <property type="nucleotide sequence ID" value="NZ_BAABRT010000010.1"/>
</dbReference>
<feature type="transmembrane region" description="Helical" evidence="7">
    <location>
        <begin position="114"/>
        <end position="136"/>
    </location>
</feature>
<sequence>MNTAITVPWGTLFGLLFMTMGPIRAIAVFSIYGESDEAPAVRSLAWRSIVLSAIAFCVALFMGDGALQSWGVGMPALIAAAGAILFILSLQMIMFPAPQAPTIVDPASVTPAQVCFPGLFPPLAVAIPVIFAAAAPGTLARLIILAIGLFILLLDWLAMRYAKRIIKTIGPVPLKLFGAVFGILQAALGIEFIIDAWRLLEEP</sequence>
<feature type="transmembrane region" description="Helical" evidence="7">
    <location>
        <begin position="142"/>
        <end position="162"/>
    </location>
</feature>
<keyword evidence="3" id="KW-1003">Cell membrane</keyword>
<evidence type="ECO:0000256" key="4">
    <source>
        <dbReference type="ARBA" id="ARBA00022692"/>
    </source>
</evidence>
<evidence type="ECO:0000256" key="5">
    <source>
        <dbReference type="ARBA" id="ARBA00022989"/>
    </source>
</evidence>
<dbReference type="Proteomes" id="UP001408594">
    <property type="component" value="Unassembled WGS sequence"/>
</dbReference>
<keyword evidence="4 7" id="KW-0812">Transmembrane</keyword>
<accession>A0ABP9WPK4</accession>
<evidence type="ECO:0000313" key="8">
    <source>
        <dbReference type="EMBL" id="GAA5524964.1"/>
    </source>
</evidence>